<protein>
    <recommendedName>
        <fullName evidence="7">Peptidoglycan recognition protein family domain-containing protein</fullName>
    </recommendedName>
</protein>
<dbReference type="SMART" id="SM00701">
    <property type="entry name" value="PGRP"/>
    <property type="match status" value="2"/>
</dbReference>
<dbReference type="SUPFAM" id="SSF55846">
    <property type="entry name" value="N-acetylmuramoyl-L-alanine amidase-like"/>
    <property type="match status" value="2"/>
</dbReference>
<keyword evidence="3" id="KW-0812">Transmembrane</keyword>
<dbReference type="GO" id="GO:0002376">
    <property type="term" value="P:immune system process"/>
    <property type="evidence" value="ECO:0007669"/>
    <property type="project" value="UniProtKB-KW"/>
</dbReference>
<organism>
    <name type="scientific">Branchiostoma floridae</name>
    <name type="common">Florida lancelet</name>
    <name type="synonym">Amphioxus</name>
    <dbReference type="NCBI Taxonomy" id="7739"/>
    <lineage>
        <taxon>Eukaryota</taxon>
        <taxon>Metazoa</taxon>
        <taxon>Chordata</taxon>
        <taxon>Cephalochordata</taxon>
        <taxon>Leptocardii</taxon>
        <taxon>Amphioxiformes</taxon>
        <taxon>Branchiostomatidae</taxon>
        <taxon>Branchiostoma</taxon>
    </lineage>
</organism>
<dbReference type="InParanoid" id="C3ZUT8"/>
<dbReference type="GO" id="GO:0008270">
    <property type="term" value="F:zinc ion binding"/>
    <property type="evidence" value="ECO:0007669"/>
    <property type="project" value="InterPro"/>
</dbReference>
<evidence type="ECO:0000256" key="3">
    <source>
        <dbReference type="SAM" id="Phobius"/>
    </source>
</evidence>
<dbReference type="GO" id="GO:0009253">
    <property type="term" value="P:peptidoglycan catabolic process"/>
    <property type="evidence" value="ECO:0007669"/>
    <property type="project" value="InterPro"/>
</dbReference>
<keyword evidence="3" id="KW-0472">Membrane</keyword>
<dbReference type="InterPro" id="IPR036505">
    <property type="entry name" value="Amidase/PGRP_sf"/>
</dbReference>
<dbReference type="AlphaFoldDB" id="C3ZUT8"/>
<accession>C3ZUT8</accession>
<evidence type="ECO:0000256" key="2">
    <source>
        <dbReference type="ARBA" id="ARBA00022859"/>
    </source>
</evidence>
<evidence type="ECO:0000256" key="1">
    <source>
        <dbReference type="ARBA" id="ARBA00007553"/>
    </source>
</evidence>
<dbReference type="InterPro" id="IPR006619">
    <property type="entry name" value="PGRP_domain_met/bac"/>
</dbReference>
<dbReference type="PANTHER" id="PTHR11022">
    <property type="entry name" value="PEPTIDOGLYCAN RECOGNITION PROTEIN"/>
    <property type="match status" value="1"/>
</dbReference>
<dbReference type="InterPro" id="IPR002502">
    <property type="entry name" value="Amidase_domain"/>
</dbReference>
<dbReference type="CDD" id="cd06583">
    <property type="entry name" value="PGRP"/>
    <property type="match status" value="2"/>
</dbReference>
<feature type="domain" description="N-acetylmuramoyl-L-alanine amidase" evidence="4">
    <location>
        <begin position="166"/>
        <end position="296"/>
    </location>
</feature>
<dbReference type="FunFam" id="3.40.80.10:FF:000001">
    <property type="entry name" value="Peptidoglycan recognition protein 1"/>
    <property type="match status" value="1"/>
</dbReference>
<dbReference type="GO" id="GO:0008745">
    <property type="term" value="F:N-acetylmuramoyl-L-alanine amidase activity"/>
    <property type="evidence" value="ECO:0007669"/>
    <property type="project" value="InterPro"/>
</dbReference>
<dbReference type="PANTHER" id="PTHR11022:SF41">
    <property type="entry name" value="PEPTIDOGLYCAN-RECOGNITION PROTEIN LC-RELATED"/>
    <property type="match status" value="1"/>
</dbReference>
<reference evidence="6" key="1">
    <citation type="journal article" date="2008" name="Nature">
        <title>The amphioxus genome and the evolution of the chordate karyotype.</title>
        <authorList>
            <consortium name="US DOE Joint Genome Institute (JGI-PGF)"/>
            <person name="Putnam N.H."/>
            <person name="Butts T."/>
            <person name="Ferrier D.E.K."/>
            <person name="Furlong R.F."/>
            <person name="Hellsten U."/>
            <person name="Kawashima T."/>
            <person name="Robinson-Rechavi M."/>
            <person name="Shoguchi E."/>
            <person name="Terry A."/>
            <person name="Yu J.-K."/>
            <person name="Benito-Gutierrez E.L."/>
            <person name="Dubchak I."/>
            <person name="Garcia-Fernandez J."/>
            <person name="Gibson-Brown J.J."/>
            <person name="Grigoriev I.V."/>
            <person name="Horton A.C."/>
            <person name="de Jong P.J."/>
            <person name="Jurka J."/>
            <person name="Kapitonov V.V."/>
            <person name="Kohara Y."/>
            <person name="Kuroki Y."/>
            <person name="Lindquist E."/>
            <person name="Lucas S."/>
            <person name="Osoegawa K."/>
            <person name="Pennacchio L.A."/>
            <person name="Salamov A.A."/>
            <person name="Satou Y."/>
            <person name="Sauka-Spengler T."/>
            <person name="Schmutz J."/>
            <person name="Shin-I T."/>
            <person name="Toyoda A."/>
            <person name="Bronner-Fraser M."/>
            <person name="Fujiyama A."/>
            <person name="Holland L.Z."/>
            <person name="Holland P.W.H."/>
            <person name="Satoh N."/>
            <person name="Rokhsar D.S."/>
        </authorList>
    </citation>
    <scope>NUCLEOTIDE SEQUENCE [LARGE SCALE GENOMIC DNA]</scope>
    <source>
        <strain evidence="6">S238N-H82</strain>
        <tissue evidence="6">Testes</tissue>
    </source>
</reference>
<keyword evidence="2" id="KW-0391">Immunity</keyword>
<dbReference type="SMART" id="SM00644">
    <property type="entry name" value="Ami_2"/>
    <property type="match status" value="1"/>
</dbReference>
<proteinExistence type="inferred from homology"/>
<feature type="transmembrane region" description="Helical" evidence="3">
    <location>
        <begin position="22"/>
        <end position="47"/>
    </location>
</feature>
<dbReference type="EMBL" id="GG666685">
    <property type="protein sequence ID" value="EEN43683.1"/>
    <property type="molecule type" value="Genomic_DNA"/>
</dbReference>
<evidence type="ECO:0000259" key="4">
    <source>
        <dbReference type="SMART" id="SM00644"/>
    </source>
</evidence>
<dbReference type="Pfam" id="PF01510">
    <property type="entry name" value="Amidase_2"/>
    <property type="match status" value="2"/>
</dbReference>
<feature type="domain" description="Peptidoglycan recognition protein family" evidence="5">
    <location>
        <begin position="157"/>
        <end position="290"/>
    </location>
</feature>
<evidence type="ECO:0000259" key="5">
    <source>
        <dbReference type="SMART" id="SM00701"/>
    </source>
</evidence>
<keyword evidence="3" id="KW-1133">Transmembrane helix</keyword>
<dbReference type="InterPro" id="IPR015510">
    <property type="entry name" value="PGRP"/>
</dbReference>
<name>C3ZUT8_BRAFL</name>
<evidence type="ECO:0000313" key="6">
    <source>
        <dbReference type="EMBL" id="EEN43683.1"/>
    </source>
</evidence>
<sequence>MDVETEKLGTAKILGKKRMKRYVLVGQVAAVVSAMLLMGVVLMVYFVKTTTSGESQITIISRAEWGARPPRSRASMTLPVPYVIIHHSYEPDVCFNRSQCEKYVQGIQNFHMDTRGWDDIGYNFLVGGNGDVFEGRGWDTRGAHAGSMYRGESQITIISRAEWGARPPRSRASMTLPVPYVIIHHSYEPDVCFNRSQCEKYVQGIQNFHMDTRGWDDIGYNFLVGGNGDVFEGRGWDTRGAHAGSMWNGQSIAMMNQTGVSTGPSVKRVYVGYRNKLMSNYTLYGHRQVLPRTCPGEEFYKIVTEWKHWMPGNYTTTSS</sequence>
<evidence type="ECO:0008006" key="7">
    <source>
        <dbReference type="Google" id="ProtNLM"/>
    </source>
</evidence>
<feature type="domain" description="Peptidoglycan recognition protein family" evidence="5">
    <location>
        <begin position="57"/>
        <end position="156"/>
    </location>
</feature>
<gene>
    <name evidence="6" type="ORF">BRAFLDRAFT_92716</name>
</gene>
<comment type="similarity">
    <text evidence="1">Belongs to the N-acetylmuramoyl-L-alanine amidase 2 family.</text>
</comment>
<dbReference type="Gene3D" id="3.40.80.10">
    <property type="entry name" value="Peptidoglycan recognition protein-like"/>
    <property type="match status" value="2"/>
</dbReference>
<dbReference type="eggNOG" id="ENOG502S2KY">
    <property type="taxonomic scope" value="Eukaryota"/>
</dbReference>